<dbReference type="InterPro" id="IPR002591">
    <property type="entry name" value="Phosphodiest/P_Trfase"/>
</dbReference>
<dbReference type="AlphaFoldDB" id="A0A6J4IYY7"/>
<organism evidence="2">
    <name type="scientific">uncultured Chloroflexota bacterium</name>
    <dbReference type="NCBI Taxonomy" id="166587"/>
    <lineage>
        <taxon>Bacteria</taxon>
        <taxon>Bacillati</taxon>
        <taxon>Chloroflexota</taxon>
        <taxon>environmental samples</taxon>
    </lineage>
</organism>
<evidence type="ECO:0008006" key="3">
    <source>
        <dbReference type="Google" id="ProtNLM"/>
    </source>
</evidence>
<proteinExistence type="predicted"/>
<dbReference type="InterPro" id="IPR017850">
    <property type="entry name" value="Alkaline_phosphatase_core_sf"/>
</dbReference>
<dbReference type="EMBL" id="CADCTC010000167">
    <property type="protein sequence ID" value="CAA9265970.1"/>
    <property type="molecule type" value="Genomic_DNA"/>
</dbReference>
<evidence type="ECO:0000256" key="1">
    <source>
        <dbReference type="SAM" id="MobiDB-lite"/>
    </source>
</evidence>
<dbReference type="SUPFAM" id="SSF53649">
    <property type="entry name" value="Alkaline phosphatase-like"/>
    <property type="match status" value="1"/>
</dbReference>
<accession>A0A6J4IYY7</accession>
<sequence>MGAGSLTRFLRRLRERNRRRIDDAAVRLYRLQAWFFRGRYQLLAGVLGLQPEGDESSPRGTLLIEIDGLGYGNLQRAMELGYLPFTKRLIERGGFTLHRWRCGLAADTPPIQSGLMYGTSEGIVGFYWWDRATQKRVVGANPYHMRQVQATVQARAAALGNKGLLEGGSSYSNIISGDAKYSVLTIAGGGGNPHWFTPGQGLLRALGVGLLNPGKILRFAFDCAWELVQEMEDRVYTTAMDRPRILEGAFPIVRLFMNVLAREIVTTGTRTDMLRGVNVIYACYIGYDALGHHSGPLSRNSLRVLRGIDGAIRKLAQTRAWTQRRYELVLLSDHGMTPCQAVADAFEQDFDSWVEEWWRGKAQVTPGYRTHRRRTRRRLRRRDRGPRPGWLSRIAGEVLRRNSGWLRTWGRLGAWTLELGSAGAIKLGERFLEEDTTSDAPRVTVINCGPLSQLWVKEVDRRLDLAEVDRLCPGFVDALVQHRAVELVVGRQGDTIEARSRRGKAVLRRQPQGVDGSDPAHELPPVVLEVEGEDPFGAFEEPGIAARQVAAFASMDACGDVICMAALFRPETLRDTAPGAAGRTHVYTFENQLGTHASIGGDQSYPFVVLPSYVPFDGDRIVTASQMYPVLRAIVDGAGPPAK</sequence>
<dbReference type="Pfam" id="PF01663">
    <property type="entry name" value="Phosphodiest"/>
    <property type="match status" value="1"/>
</dbReference>
<name>A0A6J4IYY7_9CHLR</name>
<protein>
    <recommendedName>
        <fullName evidence="3">Alkaline phosphatase family protein</fullName>
    </recommendedName>
</protein>
<dbReference type="Gene3D" id="3.40.720.10">
    <property type="entry name" value="Alkaline Phosphatase, subunit A"/>
    <property type="match status" value="1"/>
</dbReference>
<evidence type="ECO:0000313" key="2">
    <source>
        <dbReference type="EMBL" id="CAA9265970.1"/>
    </source>
</evidence>
<reference evidence="2" key="1">
    <citation type="submission" date="2020-02" db="EMBL/GenBank/DDBJ databases">
        <authorList>
            <person name="Meier V. D."/>
        </authorList>
    </citation>
    <scope>NUCLEOTIDE SEQUENCE</scope>
    <source>
        <strain evidence="2">AVDCRST_MAG77</strain>
    </source>
</reference>
<gene>
    <name evidence="2" type="ORF">AVDCRST_MAG77-2907</name>
</gene>
<feature type="region of interest" description="Disordered" evidence="1">
    <location>
        <begin position="501"/>
        <end position="522"/>
    </location>
</feature>